<dbReference type="RefSeq" id="WP_317566094.1">
    <property type="nucleotide sequence ID" value="NZ_JAWLJX010000009.1"/>
</dbReference>
<keyword evidence="1" id="KW-0479">Metal-binding</keyword>
<dbReference type="PANTHER" id="PTHR21240">
    <property type="entry name" value="2-AMINO-3-CARBOXYLMUCONATE-6-SEMIALDEHYDE DECARBOXYLASE"/>
    <property type="match status" value="1"/>
</dbReference>
<dbReference type="PANTHER" id="PTHR21240:SF29">
    <property type="entry name" value="AMIDOHYDROLASE-RELATED DOMAIN-CONTAINING PROTEIN"/>
    <property type="match status" value="1"/>
</dbReference>
<keyword evidence="2" id="KW-0862">Zinc</keyword>
<dbReference type="InterPro" id="IPR032465">
    <property type="entry name" value="ACMSD"/>
</dbReference>
<reference evidence="7 8" key="1">
    <citation type="submission" date="2023-10" db="EMBL/GenBank/DDBJ databases">
        <title>Development of a sustainable strategy for remediation of hydrocarbon-contaminated territories based on the waste exchange concept.</title>
        <authorList>
            <person name="Krivoruchko A."/>
        </authorList>
    </citation>
    <scope>NUCLEOTIDE SEQUENCE [LARGE SCALE GENOMIC DNA]</scope>
    <source>
        <strain evidence="7 8">IEGM 1323</strain>
    </source>
</reference>
<comment type="caution">
    <text evidence="7">The sequence shown here is derived from an EMBL/GenBank/DDBJ whole genome shotgun (WGS) entry which is preliminary data.</text>
</comment>
<dbReference type="InterPro" id="IPR032466">
    <property type="entry name" value="Metal_Hydrolase"/>
</dbReference>
<keyword evidence="8" id="KW-1185">Reference proteome</keyword>
<evidence type="ECO:0000259" key="6">
    <source>
        <dbReference type="Pfam" id="PF04909"/>
    </source>
</evidence>
<dbReference type="Pfam" id="PF04909">
    <property type="entry name" value="Amidohydro_2"/>
    <property type="match status" value="1"/>
</dbReference>
<gene>
    <name evidence="7" type="ORF">R3P96_21755</name>
</gene>
<evidence type="ECO:0000256" key="4">
    <source>
        <dbReference type="ARBA" id="ARBA00036832"/>
    </source>
</evidence>
<dbReference type="SUPFAM" id="SSF51556">
    <property type="entry name" value="Metallo-dependent hydrolases"/>
    <property type="match status" value="1"/>
</dbReference>
<dbReference type="EMBL" id="JAWLJX010000009">
    <property type="protein sequence ID" value="MDV6263972.1"/>
    <property type="molecule type" value="Genomic_DNA"/>
</dbReference>
<dbReference type="EC" id="4.1.1.52" evidence="5"/>
<evidence type="ECO:0000256" key="1">
    <source>
        <dbReference type="ARBA" id="ARBA00022723"/>
    </source>
</evidence>
<accession>A0ABU4BIE2</accession>
<comment type="catalytic activity">
    <reaction evidence="4">
        <text>6-methylsalicylate + H(+) = 3-methylphenol + CO2</text>
        <dbReference type="Rhea" id="RHEA:23112"/>
        <dbReference type="ChEBI" id="CHEBI:15378"/>
        <dbReference type="ChEBI" id="CHEBI:16526"/>
        <dbReference type="ChEBI" id="CHEBI:17231"/>
        <dbReference type="ChEBI" id="CHEBI:36658"/>
        <dbReference type="EC" id="4.1.1.52"/>
    </reaction>
    <physiologicalReaction direction="left-to-right" evidence="4">
        <dbReference type="Rhea" id="RHEA:23113"/>
    </physiologicalReaction>
</comment>
<proteinExistence type="predicted"/>
<evidence type="ECO:0000313" key="8">
    <source>
        <dbReference type="Proteomes" id="UP001185755"/>
    </source>
</evidence>
<name>A0ABU4BIE2_9NOCA</name>
<dbReference type="Gene3D" id="3.20.20.140">
    <property type="entry name" value="Metal-dependent hydrolases"/>
    <property type="match status" value="1"/>
</dbReference>
<keyword evidence="3" id="KW-0456">Lyase</keyword>
<evidence type="ECO:0000256" key="5">
    <source>
        <dbReference type="ARBA" id="ARBA00038889"/>
    </source>
</evidence>
<dbReference type="InterPro" id="IPR006680">
    <property type="entry name" value="Amidohydro-rel"/>
</dbReference>
<sequence>MTARTLIDVHAHFSVPTTDMAREASWRAMRADHFMATVPHVWSPEIALAAMDTNGITMQLLSTVPTNQEALIASNTYAATVVADAPHRFGLLAALPTDDAAAALLEIRRATEVLNADGFAMSTTYNGTTMGDPRLDTVWDELNTRHAIVFVHPDTTIPSRLGQATPLIEVTFETARVITEMLYARVFSRFPAITFIIAHCGGALPGLSGRISLIGTEPWVANKHKVTAAELQSQMGQLFLDTAASATNANLAAALQMVPIEHLVYGGDSGVPCTNDKSVAANLASLRNSTVLKDADKAAISSRALELFPRLRARIRSAAR</sequence>
<evidence type="ECO:0000313" key="7">
    <source>
        <dbReference type="EMBL" id="MDV6263972.1"/>
    </source>
</evidence>
<feature type="domain" description="Amidohydrolase-related" evidence="6">
    <location>
        <begin position="7"/>
        <end position="300"/>
    </location>
</feature>
<evidence type="ECO:0000256" key="2">
    <source>
        <dbReference type="ARBA" id="ARBA00022833"/>
    </source>
</evidence>
<evidence type="ECO:0000256" key="3">
    <source>
        <dbReference type="ARBA" id="ARBA00023239"/>
    </source>
</evidence>
<protein>
    <recommendedName>
        <fullName evidence="5">6-methylsalicylate decarboxylase</fullName>
        <ecNumber evidence="5">4.1.1.52</ecNumber>
    </recommendedName>
</protein>
<dbReference type="Proteomes" id="UP001185755">
    <property type="component" value="Unassembled WGS sequence"/>
</dbReference>
<organism evidence="7 8">
    <name type="scientific">Rhodococcoides yunnanense</name>
    <dbReference type="NCBI Taxonomy" id="278209"/>
    <lineage>
        <taxon>Bacteria</taxon>
        <taxon>Bacillati</taxon>
        <taxon>Actinomycetota</taxon>
        <taxon>Actinomycetes</taxon>
        <taxon>Mycobacteriales</taxon>
        <taxon>Nocardiaceae</taxon>
        <taxon>Rhodococcoides</taxon>
    </lineage>
</organism>